<reference evidence="2" key="1">
    <citation type="submission" date="2023-03" db="EMBL/GenBank/DDBJ databases">
        <title>Massive genome expansion in bonnet fungi (Mycena s.s.) driven by repeated elements and novel gene families across ecological guilds.</title>
        <authorList>
            <consortium name="Lawrence Berkeley National Laboratory"/>
            <person name="Harder C.B."/>
            <person name="Miyauchi S."/>
            <person name="Viragh M."/>
            <person name="Kuo A."/>
            <person name="Thoen E."/>
            <person name="Andreopoulos B."/>
            <person name="Lu D."/>
            <person name="Skrede I."/>
            <person name="Drula E."/>
            <person name="Henrissat B."/>
            <person name="Morin E."/>
            <person name="Kohler A."/>
            <person name="Barry K."/>
            <person name="LaButti K."/>
            <person name="Morin E."/>
            <person name="Salamov A."/>
            <person name="Lipzen A."/>
            <person name="Mereny Z."/>
            <person name="Hegedus B."/>
            <person name="Baldrian P."/>
            <person name="Stursova M."/>
            <person name="Weitz H."/>
            <person name="Taylor A."/>
            <person name="Grigoriev I.V."/>
            <person name="Nagy L.G."/>
            <person name="Martin F."/>
            <person name="Kauserud H."/>
        </authorList>
    </citation>
    <scope>NUCLEOTIDE SEQUENCE</scope>
    <source>
        <strain evidence="2">9144</strain>
    </source>
</reference>
<accession>A0AAD6VS06</accession>
<comment type="caution">
    <text evidence="2">The sequence shown here is derived from an EMBL/GenBank/DDBJ whole genome shotgun (WGS) entry which is preliminary data.</text>
</comment>
<dbReference type="Gene3D" id="3.80.10.10">
    <property type="entry name" value="Ribonuclease Inhibitor"/>
    <property type="match status" value="1"/>
</dbReference>
<protein>
    <recommendedName>
        <fullName evidence="1">F-box domain-containing protein</fullName>
    </recommendedName>
</protein>
<organism evidence="2 3">
    <name type="scientific">Mycena pura</name>
    <dbReference type="NCBI Taxonomy" id="153505"/>
    <lineage>
        <taxon>Eukaryota</taxon>
        <taxon>Fungi</taxon>
        <taxon>Dikarya</taxon>
        <taxon>Basidiomycota</taxon>
        <taxon>Agaricomycotina</taxon>
        <taxon>Agaricomycetes</taxon>
        <taxon>Agaricomycetidae</taxon>
        <taxon>Agaricales</taxon>
        <taxon>Marasmiineae</taxon>
        <taxon>Mycenaceae</taxon>
        <taxon>Mycena</taxon>
    </lineage>
</organism>
<dbReference type="AlphaFoldDB" id="A0AAD6VS06"/>
<dbReference type="SUPFAM" id="SSF81383">
    <property type="entry name" value="F-box domain"/>
    <property type="match status" value="1"/>
</dbReference>
<feature type="domain" description="F-box" evidence="1">
    <location>
        <begin position="100"/>
        <end position="168"/>
    </location>
</feature>
<evidence type="ECO:0000313" key="3">
    <source>
        <dbReference type="Proteomes" id="UP001219525"/>
    </source>
</evidence>
<dbReference type="InterPro" id="IPR001810">
    <property type="entry name" value="F-box_dom"/>
</dbReference>
<dbReference type="Pfam" id="PF12937">
    <property type="entry name" value="F-box-like"/>
    <property type="match status" value="1"/>
</dbReference>
<evidence type="ECO:0000313" key="2">
    <source>
        <dbReference type="EMBL" id="KAJ7220867.1"/>
    </source>
</evidence>
<dbReference type="InterPro" id="IPR036047">
    <property type="entry name" value="F-box-like_dom_sf"/>
</dbReference>
<gene>
    <name evidence="2" type="ORF">GGX14DRAFT_432318</name>
</gene>
<dbReference type="Gene3D" id="1.20.1280.50">
    <property type="match status" value="1"/>
</dbReference>
<name>A0AAD6VS06_9AGAR</name>
<sequence>MLAKSTTMGSFTYASVTNLFSSSLLPTPAQQAELSDLLRSNSGPRDPTSARSVIAGSRLELARYNIDIRILKAALEGIISDRDAFQLHVDRCSSLFAPIRALPPEILVKIFAFSETSHFGLDFISDRRINPREHMERLAKHELLRLSRVCSVWRSVIMGTPSLWATIHVDLDEWWLPSASHRLDPLLSAAIERAGSFPLKFSLRARMSAGDHRGRNLRVLAQCCARWQSLSLWIHSGEFRHLASIKGNIPLLEKLDIHGDWLQEFDVFEDAPRLPPLVPWDQLRALDFEDGNAENLRSFMSLIPRCPNLSSVKFLALDVSDLTTPLALQPIQCNTNCLSVTLRNTRDSLPAHCTRVVSDMLDCFTLPCAKQLAFRMDSPWPLRWANSTFMAFLSRSSSSATITSLALEGIAIEAHELLESLPALPRLETVSLADLLPTSEAPGPVSPADVHADCIIVTDELLRQLRWTPDDPCLVPCLRVFSCTSLFRFTPQMMLDFVASRAEACRIAAAASRFELRMRRHPEVPPVLDPALIAGLDVLQRGGDIWYCIDIVTVEP</sequence>
<proteinExistence type="predicted"/>
<evidence type="ECO:0000259" key="1">
    <source>
        <dbReference type="Pfam" id="PF12937"/>
    </source>
</evidence>
<keyword evidence="3" id="KW-1185">Reference proteome</keyword>
<dbReference type="Proteomes" id="UP001219525">
    <property type="component" value="Unassembled WGS sequence"/>
</dbReference>
<dbReference type="InterPro" id="IPR032675">
    <property type="entry name" value="LRR_dom_sf"/>
</dbReference>
<dbReference type="EMBL" id="JARJCW010000009">
    <property type="protein sequence ID" value="KAJ7220867.1"/>
    <property type="molecule type" value="Genomic_DNA"/>
</dbReference>